<keyword evidence="3" id="KW-1185">Reference proteome</keyword>
<gene>
    <name evidence="2" type="ORF">ACFPM3_24030</name>
</gene>
<sequence length="215" mass="23301">MSGGGEPNIAAPAESLRLLAEGIDKAHGELKELGSIGRATTGRGVSELALTGLQLGHDGLAAQFTSFCERWEWGVRGLMQRGNALAQGIGLAAGGLHEQDQYVKGTIKIVTNAVNGNPHLSEEEVTAKSWDEIRNQRPSDGADWSEESFAEAHAEVKQVWRDTSYDVGNEFAGRLEGAGVYDADERRLMEELSREGLKPTDETIRRVRQQQAGDS</sequence>
<protein>
    <submittedName>
        <fullName evidence="2">Uncharacterized protein</fullName>
    </submittedName>
</protein>
<feature type="region of interest" description="Disordered" evidence="1">
    <location>
        <begin position="192"/>
        <end position="215"/>
    </location>
</feature>
<comment type="caution">
    <text evidence="2">The sequence shown here is derived from an EMBL/GenBank/DDBJ whole genome shotgun (WGS) entry which is preliminary data.</text>
</comment>
<accession>A0ABV9XIK1</accession>
<evidence type="ECO:0000313" key="2">
    <source>
        <dbReference type="EMBL" id="MFC5025201.1"/>
    </source>
</evidence>
<evidence type="ECO:0000313" key="3">
    <source>
        <dbReference type="Proteomes" id="UP001595829"/>
    </source>
</evidence>
<organism evidence="2 3">
    <name type="scientific">Streptomyces coeruleoprunus</name>
    <dbReference type="NCBI Taxonomy" id="285563"/>
    <lineage>
        <taxon>Bacteria</taxon>
        <taxon>Bacillati</taxon>
        <taxon>Actinomycetota</taxon>
        <taxon>Actinomycetes</taxon>
        <taxon>Kitasatosporales</taxon>
        <taxon>Streptomycetaceae</taxon>
        <taxon>Streptomyces</taxon>
    </lineage>
</organism>
<dbReference type="EMBL" id="JBHSJD010000018">
    <property type="protein sequence ID" value="MFC5025201.1"/>
    <property type="molecule type" value="Genomic_DNA"/>
</dbReference>
<name>A0ABV9XIK1_9ACTN</name>
<dbReference type="Proteomes" id="UP001595829">
    <property type="component" value="Unassembled WGS sequence"/>
</dbReference>
<feature type="compositionally biased region" description="Basic and acidic residues" evidence="1">
    <location>
        <begin position="192"/>
        <end position="205"/>
    </location>
</feature>
<evidence type="ECO:0000256" key="1">
    <source>
        <dbReference type="SAM" id="MobiDB-lite"/>
    </source>
</evidence>
<proteinExistence type="predicted"/>
<reference evidence="3" key="1">
    <citation type="journal article" date="2019" name="Int. J. Syst. Evol. Microbiol.">
        <title>The Global Catalogue of Microorganisms (GCM) 10K type strain sequencing project: providing services to taxonomists for standard genome sequencing and annotation.</title>
        <authorList>
            <consortium name="The Broad Institute Genomics Platform"/>
            <consortium name="The Broad Institute Genome Sequencing Center for Infectious Disease"/>
            <person name="Wu L."/>
            <person name="Ma J."/>
        </authorList>
    </citation>
    <scope>NUCLEOTIDE SEQUENCE [LARGE SCALE GENOMIC DNA]</scope>
    <source>
        <strain evidence="3">CGMCC 4.1648</strain>
    </source>
</reference>
<dbReference type="RefSeq" id="WP_345690866.1">
    <property type="nucleotide sequence ID" value="NZ_BAABIT010000001.1"/>
</dbReference>